<dbReference type="EMBL" id="QZWG01000009">
    <property type="protein sequence ID" value="RZB92349.1"/>
    <property type="molecule type" value="Genomic_DNA"/>
</dbReference>
<sequence length="68" mass="7073">MEARGSLQSCAESVGSGHDMLPLEVIEKSTMASPRSSPRSAPLCRNSNCSATATTFSAGLPLVGICRF</sequence>
<reference evidence="1 2" key="1">
    <citation type="submission" date="2018-09" db="EMBL/GenBank/DDBJ databases">
        <title>A high-quality reference genome of wild soybean provides a powerful tool to mine soybean genomes.</title>
        <authorList>
            <person name="Xie M."/>
            <person name="Chung C.Y.L."/>
            <person name="Li M.-W."/>
            <person name="Wong F.-L."/>
            <person name="Chan T.-F."/>
            <person name="Lam H.-M."/>
        </authorList>
    </citation>
    <scope>NUCLEOTIDE SEQUENCE [LARGE SCALE GENOMIC DNA]</scope>
    <source>
        <strain evidence="2">cv. W05</strain>
        <tissue evidence="1">Hypocotyl of etiolated seedlings</tissue>
    </source>
</reference>
<dbReference type="Proteomes" id="UP000289340">
    <property type="component" value="Chromosome 9"/>
</dbReference>
<proteinExistence type="predicted"/>
<comment type="caution">
    <text evidence="1">The sequence shown here is derived from an EMBL/GenBank/DDBJ whole genome shotgun (WGS) entry which is preliminary data.</text>
</comment>
<evidence type="ECO:0000313" key="2">
    <source>
        <dbReference type="Proteomes" id="UP000289340"/>
    </source>
</evidence>
<keyword evidence="2" id="KW-1185">Reference proteome</keyword>
<organism evidence="1 2">
    <name type="scientific">Glycine soja</name>
    <name type="common">Wild soybean</name>
    <dbReference type="NCBI Taxonomy" id="3848"/>
    <lineage>
        <taxon>Eukaryota</taxon>
        <taxon>Viridiplantae</taxon>
        <taxon>Streptophyta</taxon>
        <taxon>Embryophyta</taxon>
        <taxon>Tracheophyta</taxon>
        <taxon>Spermatophyta</taxon>
        <taxon>Magnoliopsida</taxon>
        <taxon>eudicotyledons</taxon>
        <taxon>Gunneridae</taxon>
        <taxon>Pentapetalae</taxon>
        <taxon>rosids</taxon>
        <taxon>fabids</taxon>
        <taxon>Fabales</taxon>
        <taxon>Fabaceae</taxon>
        <taxon>Papilionoideae</taxon>
        <taxon>50 kb inversion clade</taxon>
        <taxon>NPAAA clade</taxon>
        <taxon>indigoferoid/millettioid clade</taxon>
        <taxon>Phaseoleae</taxon>
        <taxon>Glycine</taxon>
        <taxon>Glycine subgen. Soja</taxon>
    </lineage>
</organism>
<gene>
    <name evidence="1" type="ORF">D0Y65_024380</name>
</gene>
<accession>A0A445J1X6</accession>
<evidence type="ECO:0000313" key="1">
    <source>
        <dbReference type="EMBL" id="RZB92349.1"/>
    </source>
</evidence>
<protein>
    <submittedName>
        <fullName evidence="1">Uncharacterized protein</fullName>
    </submittedName>
</protein>
<dbReference type="AlphaFoldDB" id="A0A445J1X6"/>
<name>A0A445J1X6_GLYSO</name>